<dbReference type="Proteomes" id="UP001629214">
    <property type="component" value="Unassembled WGS sequence"/>
</dbReference>
<keyword evidence="2" id="KW-1185">Reference proteome</keyword>
<proteinExistence type="predicted"/>
<dbReference type="RefSeq" id="WP_157739293.1">
    <property type="nucleotide sequence ID" value="NZ_JAQQFR010000013.1"/>
</dbReference>
<organism evidence="1 2">
    <name type="scientific">Herbaspirillum rhizosphaerae</name>
    <dbReference type="NCBI Taxonomy" id="346179"/>
    <lineage>
        <taxon>Bacteria</taxon>
        <taxon>Pseudomonadati</taxon>
        <taxon>Pseudomonadota</taxon>
        <taxon>Betaproteobacteria</taxon>
        <taxon>Burkholderiales</taxon>
        <taxon>Oxalobacteraceae</taxon>
        <taxon>Herbaspirillum</taxon>
    </lineage>
</organism>
<sequence length="57" mass="6235">MEIEAGKMPGGNLSFVFAPEFASGAMNDLLILCKFSMRSRSDAVQQEIVGANDWKIL</sequence>
<gene>
    <name evidence="1" type="ORF">PQR63_18835</name>
</gene>
<accession>A0ABW8ZBV5</accession>
<reference evidence="1 2" key="1">
    <citation type="journal article" date="2024" name="Chem. Sci.">
        <title>Discovery of megapolipeptins by genome mining of a Burkholderiales bacteria collection.</title>
        <authorList>
            <person name="Paulo B.S."/>
            <person name="Recchia M.J.J."/>
            <person name="Lee S."/>
            <person name="Fergusson C.H."/>
            <person name="Romanowski S.B."/>
            <person name="Hernandez A."/>
            <person name="Krull N."/>
            <person name="Liu D.Y."/>
            <person name="Cavanagh H."/>
            <person name="Bos A."/>
            <person name="Gray C.A."/>
            <person name="Murphy B.T."/>
            <person name="Linington R.G."/>
            <person name="Eustaquio A.S."/>
        </authorList>
    </citation>
    <scope>NUCLEOTIDE SEQUENCE [LARGE SCALE GENOMIC DNA]</scope>
    <source>
        <strain evidence="1 2">RL21-008-BIB-B</strain>
    </source>
</reference>
<comment type="caution">
    <text evidence="1">The sequence shown here is derived from an EMBL/GenBank/DDBJ whole genome shotgun (WGS) entry which is preliminary data.</text>
</comment>
<protein>
    <submittedName>
        <fullName evidence="1">Uncharacterized protein</fullName>
    </submittedName>
</protein>
<name>A0ABW8ZBV5_9BURK</name>
<evidence type="ECO:0000313" key="2">
    <source>
        <dbReference type="Proteomes" id="UP001629214"/>
    </source>
</evidence>
<dbReference type="EMBL" id="JAQQFR010000013">
    <property type="protein sequence ID" value="MFL9880461.1"/>
    <property type="molecule type" value="Genomic_DNA"/>
</dbReference>
<evidence type="ECO:0000313" key="1">
    <source>
        <dbReference type="EMBL" id="MFL9880461.1"/>
    </source>
</evidence>